<evidence type="ECO:0000256" key="12">
    <source>
        <dbReference type="RuleBase" id="RU000589"/>
    </source>
</evidence>
<keyword evidence="7" id="KW-0964">Secreted</keyword>
<dbReference type="InterPro" id="IPR011050">
    <property type="entry name" value="Pectin_lyase_fold/virulence"/>
</dbReference>
<keyword evidence="10" id="KW-0961">Cell wall biogenesis/degradation</keyword>
<evidence type="ECO:0000256" key="10">
    <source>
        <dbReference type="ARBA" id="ARBA00023316"/>
    </source>
</evidence>
<dbReference type="NCBIfam" id="TIGR01614">
    <property type="entry name" value="PME_inhib"/>
    <property type="match status" value="1"/>
</dbReference>
<name>A0AAD3T8S6_NEPGR</name>
<comment type="catalytic activity">
    <reaction evidence="12">
        <text>[(1-&gt;4)-alpha-D-galacturonosyl methyl ester](n) + n H2O = [(1-&gt;4)-alpha-D-galacturonosyl](n) + n methanol + n H(+)</text>
        <dbReference type="Rhea" id="RHEA:22380"/>
        <dbReference type="Rhea" id="RHEA-COMP:14570"/>
        <dbReference type="Rhea" id="RHEA-COMP:14573"/>
        <dbReference type="ChEBI" id="CHEBI:15377"/>
        <dbReference type="ChEBI" id="CHEBI:15378"/>
        <dbReference type="ChEBI" id="CHEBI:17790"/>
        <dbReference type="ChEBI" id="CHEBI:140522"/>
        <dbReference type="ChEBI" id="CHEBI:140523"/>
        <dbReference type="EC" id="3.1.1.11"/>
    </reaction>
</comment>
<evidence type="ECO:0000259" key="14">
    <source>
        <dbReference type="SMART" id="SM00856"/>
    </source>
</evidence>
<comment type="pathway">
    <text evidence="2 12">Glycan metabolism; pectin degradation; 2-dehydro-3-deoxy-D-gluconate from pectin: step 1/5.</text>
</comment>
<evidence type="ECO:0000313" key="16">
    <source>
        <dbReference type="Proteomes" id="UP001279734"/>
    </source>
</evidence>
<dbReference type="FunFam" id="1.20.140.40:FF:000001">
    <property type="entry name" value="Pectinesterase"/>
    <property type="match status" value="1"/>
</dbReference>
<evidence type="ECO:0000256" key="1">
    <source>
        <dbReference type="ARBA" id="ARBA00004191"/>
    </source>
</evidence>
<dbReference type="InterPro" id="IPR000070">
    <property type="entry name" value="Pectinesterase_cat"/>
</dbReference>
<dbReference type="Pfam" id="PF01095">
    <property type="entry name" value="Pectinesterase"/>
    <property type="match status" value="1"/>
</dbReference>
<dbReference type="Proteomes" id="UP001279734">
    <property type="component" value="Unassembled WGS sequence"/>
</dbReference>
<dbReference type="SMART" id="SM00856">
    <property type="entry name" value="PMEI"/>
    <property type="match status" value="1"/>
</dbReference>
<dbReference type="InterPro" id="IPR033131">
    <property type="entry name" value="Pectinesterase_Asp_AS"/>
</dbReference>
<proteinExistence type="inferred from homology"/>
<organism evidence="15 16">
    <name type="scientific">Nepenthes gracilis</name>
    <name type="common">Slender pitcher plant</name>
    <dbReference type="NCBI Taxonomy" id="150966"/>
    <lineage>
        <taxon>Eukaryota</taxon>
        <taxon>Viridiplantae</taxon>
        <taxon>Streptophyta</taxon>
        <taxon>Embryophyta</taxon>
        <taxon>Tracheophyta</taxon>
        <taxon>Spermatophyta</taxon>
        <taxon>Magnoliopsida</taxon>
        <taxon>eudicotyledons</taxon>
        <taxon>Gunneridae</taxon>
        <taxon>Pentapetalae</taxon>
        <taxon>Caryophyllales</taxon>
        <taxon>Nepenthaceae</taxon>
        <taxon>Nepenthes</taxon>
    </lineage>
</organism>
<dbReference type="CDD" id="cd15798">
    <property type="entry name" value="PMEI-like_3"/>
    <property type="match status" value="1"/>
</dbReference>
<dbReference type="EC" id="3.1.1.11" evidence="5 12"/>
<dbReference type="Gene3D" id="1.20.140.40">
    <property type="entry name" value="Invertase/pectin methylesterase inhibitor family protein"/>
    <property type="match status" value="1"/>
</dbReference>
<dbReference type="SUPFAM" id="SSF51126">
    <property type="entry name" value="Pectin lyase-like"/>
    <property type="match status" value="1"/>
</dbReference>
<comment type="subcellular location">
    <subcellularLocation>
        <location evidence="1">Secreted</location>
        <location evidence="1">Cell wall</location>
    </subcellularLocation>
</comment>
<dbReference type="PROSITE" id="PS00503">
    <property type="entry name" value="PECTINESTERASE_2"/>
    <property type="match status" value="1"/>
</dbReference>
<evidence type="ECO:0000256" key="13">
    <source>
        <dbReference type="SAM" id="Phobius"/>
    </source>
</evidence>
<sequence length="581" mass="64198">MVIKAIVTTISILMVVGLVVGVVAVIHSRANGPKSSDGSTNDEKLSDSMKTVHALCAAAMYKDRCIRTLGSVAQNQSSTPQDFVKAGVKISLDQVIGSFNLTDTFVPMINGSKEPERVKMAIEDCKDLLGLAIDKLNLALNQVGDPSVYKEDARTWDLRLWLSDVITYQTNCVDGFEEAGNPELQSLMQKSTVNSTELTMSILDIVTEFTNTLSKMGYSLNTTKLVDELRSTGASSISTSSRRLLGMPVDHHGFPNWMSAGDRHLLAVGRPMARIRPHAVVSLDGRGQFRSIRDALAAYNHNVYKGRYIVYVRAGIYREEVLVDKKMVNIFMYGDGPTRTIVTGNKSFKRGYQTSKTASFNMGFQNTAGPDGHQAVALRVNAEQAVFHSCRFDGYQDTLYTQGGSHFFRECTISGTVDFIFGNGATVIQKSQIIVRLPSENQFNAVTAQGRLGPNEPTGIVLQSCAILPDRALVQQRFKIKTFLGRPWKPYARTVFLETLIGDLIQPGGYEPWAGSAFTDTAFYGEYANRGPGARTNRRVRWKNVRVLSRREALTYTTSFFLRGLPWLRASGVPHDLSLRA</sequence>
<keyword evidence="16" id="KW-1185">Reference proteome</keyword>
<feature type="transmembrane region" description="Helical" evidence="13">
    <location>
        <begin position="6"/>
        <end position="26"/>
    </location>
</feature>
<feature type="domain" description="Pectinesterase inhibitor" evidence="14">
    <location>
        <begin position="47"/>
        <end position="205"/>
    </location>
</feature>
<dbReference type="InterPro" id="IPR035513">
    <property type="entry name" value="Invertase/methylesterase_inhib"/>
</dbReference>
<protein>
    <recommendedName>
        <fullName evidence="5 12">Pectinesterase</fullName>
        <ecNumber evidence="5 12">3.1.1.11</ecNumber>
    </recommendedName>
</protein>
<comment type="caution">
    <text evidence="15">The sequence shown here is derived from an EMBL/GenBank/DDBJ whole genome shotgun (WGS) entry which is preliminary data.</text>
</comment>
<evidence type="ECO:0000256" key="5">
    <source>
        <dbReference type="ARBA" id="ARBA00013229"/>
    </source>
</evidence>
<evidence type="ECO:0000256" key="2">
    <source>
        <dbReference type="ARBA" id="ARBA00005184"/>
    </source>
</evidence>
<keyword evidence="13" id="KW-0472">Membrane</keyword>
<accession>A0AAD3T8S6</accession>
<evidence type="ECO:0000256" key="3">
    <source>
        <dbReference type="ARBA" id="ARBA00006027"/>
    </source>
</evidence>
<dbReference type="FunFam" id="2.160.20.10:FF:000029">
    <property type="entry name" value="Pectinesterase 4"/>
    <property type="match status" value="1"/>
</dbReference>
<comment type="similarity">
    <text evidence="3">In the N-terminal section; belongs to the PMEI family.</text>
</comment>
<evidence type="ECO:0000256" key="8">
    <source>
        <dbReference type="ARBA" id="ARBA00022801"/>
    </source>
</evidence>
<dbReference type="SUPFAM" id="SSF101148">
    <property type="entry name" value="Plant invertase/pectin methylesterase inhibitor"/>
    <property type="match status" value="1"/>
</dbReference>
<keyword evidence="6" id="KW-0134">Cell wall</keyword>
<comment type="similarity">
    <text evidence="4">In the C-terminal section; belongs to the pectinesterase family.</text>
</comment>
<dbReference type="InterPro" id="IPR006501">
    <property type="entry name" value="Pectinesterase_inhib_dom"/>
</dbReference>
<dbReference type="AlphaFoldDB" id="A0AAD3T8S6"/>
<keyword evidence="13" id="KW-0812">Transmembrane</keyword>
<keyword evidence="13" id="KW-1133">Transmembrane helix</keyword>
<gene>
    <name evidence="15" type="ORF">Nepgr_027573</name>
</gene>
<evidence type="ECO:0000256" key="11">
    <source>
        <dbReference type="PROSITE-ProRule" id="PRU10040"/>
    </source>
</evidence>
<evidence type="ECO:0000256" key="6">
    <source>
        <dbReference type="ARBA" id="ARBA00022512"/>
    </source>
</evidence>
<dbReference type="GO" id="GO:0045490">
    <property type="term" value="P:pectin catabolic process"/>
    <property type="evidence" value="ECO:0007669"/>
    <property type="project" value="UniProtKB-UniRule"/>
</dbReference>
<dbReference type="GO" id="GO:0004857">
    <property type="term" value="F:enzyme inhibitor activity"/>
    <property type="evidence" value="ECO:0007669"/>
    <property type="project" value="InterPro"/>
</dbReference>
<dbReference type="Gene3D" id="2.160.20.10">
    <property type="entry name" value="Single-stranded right-handed beta-helix, Pectin lyase-like"/>
    <property type="match status" value="1"/>
</dbReference>
<keyword evidence="9 12" id="KW-0063">Aspartyl esterase</keyword>
<reference evidence="15" key="1">
    <citation type="submission" date="2023-05" db="EMBL/GenBank/DDBJ databases">
        <title>Nepenthes gracilis genome sequencing.</title>
        <authorList>
            <person name="Fukushima K."/>
        </authorList>
    </citation>
    <scope>NUCLEOTIDE SEQUENCE</scope>
    <source>
        <strain evidence="15">SING2019-196</strain>
    </source>
</reference>
<feature type="active site" evidence="11">
    <location>
        <position position="418"/>
    </location>
</feature>
<keyword evidence="8 12" id="KW-0378">Hydrolase</keyword>
<dbReference type="PANTHER" id="PTHR31707">
    <property type="entry name" value="PECTINESTERASE"/>
    <property type="match status" value="1"/>
</dbReference>
<evidence type="ECO:0000313" key="15">
    <source>
        <dbReference type="EMBL" id="GMH25730.1"/>
    </source>
</evidence>
<dbReference type="GO" id="GO:0042545">
    <property type="term" value="P:cell wall modification"/>
    <property type="evidence" value="ECO:0007669"/>
    <property type="project" value="UniProtKB-UniRule"/>
</dbReference>
<evidence type="ECO:0000256" key="9">
    <source>
        <dbReference type="ARBA" id="ARBA00023085"/>
    </source>
</evidence>
<dbReference type="InterPro" id="IPR012334">
    <property type="entry name" value="Pectin_lyas_fold"/>
</dbReference>
<evidence type="ECO:0000256" key="7">
    <source>
        <dbReference type="ARBA" id="ARBA00022525"/>
    </source>
</evidence>
<dbReference type="Pfam" id="PF04043">
    <property type="entry name" value="PMEI"/>
    <property type="match status" value="1"/>
</dbReference>
<dbReference type="EMBL" id="BSYO01000030">
    <property type="protein sequence ID" value="GMH25730.1"/>
    <property type="molecule type" value="Genomic_DNA"/>
</dbReference>
<evidence type="ECO:0000256" key="4">
    <source>
        <dbReference type="ARBA" id="ARBA00007786"/>
    </source>
</evidence>
<dbReference type="GO" id="GO:0030599">
    <property type="term" value="F:pectinesterase activity"/>
    <property type="evidence" value="ECO:0007669"/>
    <property type="project" value="UniProtKB-UniRule"/>
</dbReference>